<comment type="subcellular location">
    <subcellularLocation>
        <location evidence="1">Cell membrane</location>
        <topology evidence="1">Single-pass membrane protein</topology>
    </subcellularLocation>
</comment>
<comment type="catalytic activity">
    <reaction evidence="10">
        <text>L-threonyl-[protein] + ATP = O-phospho-L-threonyl-[protein] + ADP + H(+)</text>
        <dbReference type="Rhea" id="RHEA:46608"/>
        <dbReference type="Rhea" id="RHEA-COMP:11060"/>
        <dbReference type="Rhea" id="RHEA-COMP:11605"/>
        <dbReference type="ChEBI" id="CHEBI:15378"/>
        <dbReference type="ChEBI" id="CHEBI:30013"/>
        <dbReference type="ChEBI" id="CHEBI:30616"/>
        <dbReference type="ChEBI" id="CHEBI:61977"/>
        <dbReference type="ChEBI" id="CHEBI:456216"/>
        <dbReference type="EC" id="2.7.11.1"/>
    </reaction>
</comment>
<dbReference type="Gene3D" id="1.10.510.10">
    <property type="entry name" value="Transferase(Phosphotransferase) domain 1"/>
    <property type="match status" value="1"/>
</dbReference>
<dbReference type="InterPro" id="IPR047117">
    <property type="entry name" value="PERK1-13-like"/>
</dbReference>
<dbReference type="GO" id="GO:0005886">
    <property type="term" value="C:plasma membrane"/>
    <property type="evidence" value="ECO:0007669"/>
    <property type="project" value="UniProtKB-SubCell"/>
</dbReference>
<name>A0A6V7NFR5_ANACO</name>
<dbReference type="SUPFAM" id="SSF56112">
    <property type="entry name" value="Protein kinase-like (PK-like)"/>
    <property type="match status" value="1"/>
</dbReference>
<dbReference type="GO" id="GO:0004674">
    <property type="term" value="F:protein serine/threonine kinase activity"/>
    <property type="evidence" value="ECO:0007669"/>
    <property type="project" value="UniProtKB-KW"/>
</dbReference>
<keyword evidence="8" id="KW-1133">Transmembrane helix</keyword>
<evidence type="ECO:0000256" key="2">
    <source>
        <dbReference type="ARBA" id="ARBA00012513"/>
    </source>
</evidence>
<keyword evidence="3" id="KW-0723">Serine/threonine-protein kinase</keyword>
<dbReference type="PANTHER" id="PTHR47982">
    <property type="entry name" value="PROLINE-RICH RECEPTOR-LIKE PROTEIN KINASE PERK4"/>
    <property type="match status" value="1"/>
</dbReference>
<evidence type="ECO:0000256" key="3">
    <source>
        <dbReference type="ARBA" id="ARBA00022527"/>
    </source>
</evidence>
<evidence type="ECO:0000313" key="12">
    <source>
        <dbReference type="EMBL" id="CAD1817435.1"/>
    </source>
</evidence>
<keyword evidence="5" id="KW-0812">Transmembrane</keyword>
<sequence length="120" mass="13740">MDFSFLGFHHKNLVGLVGFCIARREQTLVYEFIPNGTLHYSFGVVMLELITGKPPIENGERIVHEVRLAIERHDQDYYGLEDMIDPIIRNTANLMGFKRLICAISNGLCQRIRMATAEND</sequence>
<dbReference type="InterPro" id="IPR011009">
    <property type="entry name" value="Kinase-like_dom_sf"/>
</dbReference>
<comment type="catalytic activity">
    <reaction evidence="11">
        <text>L-seryl-[protein] + ATP = O-phospho-L-seryl-[protein] + ADP + H(+)</text>
        <dbReference type="Rhea" id="RHEA:17989"/>
        <dbReference type="Rhea" id="RHEA-COMP:9863"/>
        <dbReference type="Rhea" id="RHEA-COMP:11604"/>
        <dbReference type="ChEBI" id="CHEBI:15378"/>
        <dbReference type="ChEBI" id="CHEBI:29999"/>
        <dbReference type="ChEBI" id="CHEBI:30616"/>
        <dbReference type="ChEBI" id="CHEBI:83421"/>
        <dbReference type="ChEBI" id="CHEBI:456216"/>
        <dbReference type="EC" id="2.7.11.1"/>
    </reaction>
</comment>
<evidence type="ECO:0000256" key="7">
    <source>
        <dbReference type="ARBA" id="ARBA00022840"/>
    </source>
</evidence>
<dbReference type="Gene3D" id="3.30.200.20">
    <property type="entry name" value="Phosphorylase Kinase, domain 1"/>
    <property type="match status" value="1"/>
</dbReference>
<accession>A0A6V7NFR5</accession>
<reference evidence="12" key="1">
    <citation type="submission" date="2020-07" db="EMBL/GenBank/DDBJ databases">
        <authorList>
            <person name="Lin J."/>
        </authorList>
    </citation>
    <scope>NUCLEOTIDE SEQUENCE</scope>
</reference>
<evidence type="ECO:0000256" key="4">
    <source>
        <dbReference type="ARBA" id="ARBA00022679"/>
    </source>
</evidence>
<evidence type="ECO:0000256" key="11">
    <source>
        <dbReference type="ARBA" id="ARBA00048679"/>
    </source>
</evidence>
<evidence type="ECO:0000256" key="10">
    <source>
        <dbReference type="ARBA" id="ARBA00047899"/>
    </source>
</evidence>
<proteinExistence type="predicted"/>
<evidence type="ECO:0000256" key="5">
    <source>
        <dbReference type="ARBA" id="ARBA00022692"/>
    </source>
</evidence>
<dbReference type="AlphaFoldDB" id="A0A6V7NFR5"/>
<dbReference type="EMBL" id="LR862129">
    <property type="protein sequence ID" value="CAD1817435.1"/>
    <property type="molecule type" value="Genomic_DNA"/>
</dbReference>
<dbReference type="EC" id="2.7.11.1" evidence="2"/>
<evidence type="ECO:0000256" key="6">
    <source>
        <dbReference type="ARBA" id="ARBA00022741"/>
    </source>
</evidence>
<keyword evidence="7" id="KW-0067">ATP-binding</keyword>
<evidence type="ECO:0000256" key="9">
    <source>
        <dbReference type="ARBA" id="ARBA00023136"/>
    </source>
</evidence>
<keyword evidence="9" id="KW-0472">Membrane</keyword>
<protein>
    <recommendedName>
        <fullName evidence="2">non-specific serine/threonine protein kinase</fullName>
        <ecNumber evidence="2">2.7.11.1</ecNumber>
    </recommendedName>
</protein>
<dbReference type="GO" id="GO:0005524">
    <property type="term" value="F:ATP binding"/>
    <property type="evidence" value="ECO:0007669"/>
    <property type="project" value="UniProtKB-KW"/>
</dbReference>
<keyword evidence="6" id="KW-0547">Nucleotide-binding</keyword>
<keyword evidence="4" id="KW-0808">Transferase</keyword>
<evidence type="ECO:0000256" key="8">
    <source>
        <dbReference type="ARBA" id="ARBA00022989"/>
    </source>
</evidence>
<keyword evidence="3" id="KW-0418">Kinase</keyword>
<evidence type="ECO:0000256" key="1">
    <source>
        <dbReference type="ARBA" id="ARBA00004162"/>
    </source>
</evidence>
<gene>
    <name evidence="12" type="ORF">CB5_LOCUS646</name>
</gene>
<organism evidence="12">
    <name type="scientific">Ananas comosus var. bracteatus</name>
    <name type="common">red pineapple</name>
    <dbReference type="NCBI Taxonomy" id="296719"/>
    <lineage>
        <taxon>Eukaryota</taxon>
        <taxon>Viridiplantae</taxon>
        <taxon>Streptophyta</taxon>
        <taxon>Embryophyta</taxon>
        <taxon>Tracheophyta</taxon>
        <taxon>Spermatophyta</taxon>
        <taxon>Magnoliopsida</taxon>
        <taxon>Liliopsida</taxon>
        <taxon>Poales</taxon>
        <taxon>Bromeliaceae</taxon>
        <taxon>Bromelioideae</taxon>
        <taxon>Ananas</taxon>
    </lineage>
</organism>